<sequence length="107" mass="12383">MFVIVFIDDNLIYSRSQNEYVDHLRVVLQVLKDQQLFAKFSKCEFLLRSVAFLGHIVSSEGSEVDPKKMDAIKSWPRPLTPSDIRSFLGLAGYYRRFVEGFIPLLLL</sequence>
<organism evidence="2 3">
    <name type="scientific">Solanum verrucosum</name>
    <dbReference type="NCBI Taxonomy" id="315347"/>
    <lineage>
        <taxon>Eukaryota</taxon>
        <taxon>Viridiplantae</taxon>
        <taxon>Streptophyta</taxon>
        <taxon>Embryophyta</taxon>
        <taxon>Tracheophyta</taxon>
        <taxon>Spermatophyta</taxon>
        <taxon>Magnoliopsida</taxon>
        <taxon>eudicotyledons</taxon>
        <taxon>Gunneridae</taxon>
        <taxon>Pentapetalae</taxon>
        <taxon>asterids</taxon>
        <taxon>lamiids</taxon>
        <taxon>Solanales</taxon>
        <taxon>Solanaceae</taxon>
        <taxon>Solanoideae</taxon>
        <taxon>Solaneae</taxon>
        <taxon>Solanum</taxon>
    </lineage>
</organism>
<dbReference type="InterPro" id="IPR051320">
    <property type="entry name" value="Viral_Replic_Matur_Polypro"/>
</dbReference>
<evidence type="ECO:0000259" key="1">
    <source>
        <dbReference type="Pfam" id="PF00078"/>
    </source>
</evidence>
<dbReference type="PANTHER" id="PTHR33064:SF37">
    <property type="entry name" value="RIBONUCLEASE H"/>
    <property type="match status" value="1"/>
</dbReference>
<dbReference type="SUPFAM" id="SSF56672">
    <property type="entry name" value="DNA/RNA polymerases"/>
    <property type="match status" value="1"/>
</dbReference>
<name>A0AAF0U9H4_SOLVR</name>
<protein>
    <recommendedName>
        <fullName evidence="1">Reverse transcriptase domain-containing protein</fullName>
    </recommendedName>
</protein>
<reference evidence="2" key="1">
    <citation type="submission" date="2023-08" db="EMBL/GenBank/DDBJ databases">
        <title>A de novo genome assembly of Solanum verrucosum Schlechtendal, a Mexican diploid species geographically isolated from the other diploid A-genome species in potato relatives.</title>
        <authorList>
            <person name="Hosaka K."/>
        </authorList>
    </citation>
    <scope>NUCLEOTIDE SEQUENCE</scope>
    <source>
        <tissue evidence="2">Young leaves</tissue>
    </source>
</reference>
<dbReference type="PANTHER" id="PTHR33064">
    <property type="entry name" value="POL PROTEIN"/>
    <property type="match status" value="1"/>
</dbReference>
<gene>
    <name evidence="2" type="ORF">MTR67_035098</name>
</gene>
<dbReference type="AlphaFoldDB" id="A0AAF0U9H4"/>
<proteinExistence type="predicted"/>
<dbReference type="InterPro" id="IPR000477">
    <property type="entry name" value="RT_dom"/>
</dbReference>
<keyword evidence="3" id="KW-1185">Reference proteome</keyword>
<evidence type="ECO:0000313" key="3">
    <source>
        <dbReference type="Proteomes" id="UP001234989"/>
    </source>
</evidence>
<dbReference type="EMBL" id="CP133619">
    <property type="protein sequence ID" value="WMV41713.1"/>
    <property type="molecule type" value="Genomic_DNA"/>
</dbReference>
<dbReference type="Gene3D" id="3.30.70.270">
    <property type="match status" value="2"/>
</dbReference>
<feature type="domain" description="Reverse transcriptase" evidence="1">
    <location>
        <begin position="2"/>
        <end position="57"/>
    </location>
</feature>
<dbReference type="Pfam" id="PF00078">
    <property type="entry name" value="RVT_1"/>
    <property type="match status" value="1"/>
</dbReference>
<dbReference type="Proteomes" id="UP001234989">
    <property type="component" value="Chromosome 8"/>
</dbReference>
<evidence type="ECO:0000313" key="2">
    <source>
        <dbReference type="EMBL" id="WMV41713.1"/>
    </source>
</evidence>
<dbReference type="InterPro" id="IPR043128">
    <property type="entry name" value="Rev_trsase/Diguanyl_cyclase"/>
</dbReference>
<accession>A0AAF0U9H4</accession>
<dbReference type="InterPro" id="IPR043502">
    <property type="entry name" value="DNA/RNA_pol_sf"/>
</dbReference>